<dbReference type="InterPro" id="IPR051691">
    <property type="entry name" value="Metab_Enz_Cyan_OpOx_G3PDH"/>
</dbReference>
<evidence type="ECO:0000313" key="5">
    <source>
        <dbReference type="Proteomes" id="UP000271227"/>
    </source>
</evidence>
<dbReference type="GO" id="GO:0016491">
    <property type="term" value="F:oxidoreductase activity"/>
    <property type="evidence" value="ECO:0007669"/>
    <property type="project" value="UniProtKB-KW"/>
</dbReference>
<dbReference type="InterPro" id="IPR036010">
    <property type="entry name" value="2Fe-2S_ferredoxin-like_sf"/>
</dbReference>
<dbReference type="InterPro" id="IPR023753">
    <property type="entry name" value="FAD/NAD-binding_dom"/>
</dbReference>
<dbReference type="SUPFAM" id="SSF54292">
    <property type="entry name" value="2Fe-2S ferredoxin-like"/>
    <property type="match status" value="1"/>
</dbReference>
<keyword evidence="1" id="KW-0560">Oxidoreductase</keyword>
<protein>
    <submittedName>
        <fullName evidence="4">Thioredoxin reductase</fullName>
    </submittedName>
</protein>
<dbReference type="InterPro" id="IPR041117">
    <property type="entry name" value="SoxA_A3"/>
</dbReference>
<gene>
    <name evidence="4" type="ORF">BXY39_0574</name>
</gene>
<dbReference type="Gene3D" id="1.10.10.1100">
    <property type="entry name" value="BFD-like [2Fe-2S]-binding domain"/>
    <property type="match status" value="1"/>
</dbReference>
<dbReference type="PANTHER" id="PTHR42949:SF3">
    <property type="entry name" value="ANAEROBIC GLYCEROL-3-PHOSPHATE DEHYDROGENASE SUBUNIT B"/>
    <property type="match status" value="1"/>
</dbReference>
<dbReference type="PRINTS" id="PR00411">
    <property type="entry name" value="PNDRDTASEI"/>
</dbReference>
<dbReference type="Pfam" id="PF13510">
    <property type="entry name" value="Fer2_4"/>
    <property type="match status" value="1"/>
</dbReference>
<sequence>MRVSVPGVSRHPTPVTFDYEGQAVDAAPGETVAAALLNAGQGVFREDNKGHRRGLFCGMGVCWDCGVLVDGVPRRACMEPVSAGAHVKRLTARTQAPPVSQPPTGTAPSSSALWAVRSPDILVVGAGPAGLSAARDAAAAGLDVLVVDERAKAGGQYFKQPGDGFDVREDVLDAQFREGRGLARDAARAGTEFLFGATLWGAFTDLELGVATDRETLLIRPKRLILSPGAYERPLPVPGWTLPGVMTTGAVQTLLRAYQTAPGRRVLIAGNGPLNLQVARELTDAGVKVVAVAELTARPGLAAASALLGMAGSSPSLALQGAGHLARLAMRRVPVLYRHVLLSVDGNDHARRVTIGRIAPDGSLVPGSEKSWDIDTVAMGYGFLPQSELARALGCRHSYDPKRRCLVVDRDDNGRTSDERIFICGDAGGLGGARIAAAQGSLSALAAAEDLKGGLTPGETKHRRTALRSLARHRRFQTGLWRFYDAPVPDVGLATADTLICRCECVDRAAIETTMAEGNCSLAAVKRATRAGMGRCQGRYCGPAMAAMLQDMYGREPAEEAFFAPRTPFKPMPIGKLAGDIPGAPHRRGAV</sequence>
<dbReference type="Proteomes" id="UP000271227">
    <property type="component" value="Unassembled WGS sequence"/>
</dbReference>
<dbReference type="Pfam" id="PF07992">
    <property type="entry name" value="Pyr_redox_2"/>
    <property type="match status" value="1"/>
</dbReference>
<evidence type="ECO:0000259" key="2">
    <source>
        <dbReference type="Pfam" id="PF07992"/>
    </source>
</evidence>
<comment type="caution">
    <text evidence="4">The sequence shown here is derived from an EMBL/GenBank/DDBJ whole genome shotgun (WGS) entry which is preliminary data.</text>
</comment>
<dbReference type="GO" id="GO:0051536">
    <property type="term" value="F:iron-sulfur cluster binding"/>
    <property type="evidence" value="ECO:0007669"/>
    <property type="project" value="InterPro"/>
</dbReference>
<dbReference type="Pfam" id="PF17806">
    <property type="entry name" value="SO_alpha_A3"/>
    <property type="match status" value="1"/>
</dbReference>
<evidence type="ECO:0000259" key="3">
    <source>
        <dbReference type="Pfam" id="PF17806"/>
    </source>
</evidence>
<dbReference type="Gene3D" id="3.10.20.440">
    <property type="entry name" value="2Fe-2S iron-sulphur cluster binding domain, sarcosine oxidase, alpha subunit, N-terminal domain"/>
    <property type="match status" value="1"/>
</dbReference>
<keyword evidence="5" id="KW-1185">Reference proteome</keyword>
<organism evidence="4 5">
    <name type="scientific">Eilatimonas milleporae</name>
    <dbReference type="NCBI Taxonomy" id="911205"/>
    <lineage>
        <taxon>Bacteria</taxon>
        <taxon>Pseudomonadati</taxon>
        <taxon>Pseudomonadota</taxon>
        <taxon>Alphaproteobacteria</taxon>
        <taxon>Kordiimonadales</taxon>
        <taxon>Kordiimonadaceae</taxon>
        <taxon>Eilatimonas</taxon>
    </lineage>
</organism>
<dbReference type="PRINTS" id="PR00368">
    <property type="entry name" value="FADPNR"/>
</dbReference>
<dbReference type="InParanoid" id="A0A3M0CRA2"/>
<dbReference type="CDD" id="cd19946">
    <property type="entry name" value="GlpA-like_Fer2_BFD-like"/>
    <property type="match status" value="1"/>
</dbReference>
<dbReference type="OrthoDB" id="9801699at2"/>
<proteinExistence type="predicted"/>
<dbReference type="AlphaFoldDB" id="A0A3M0CRA2"/>
<reference evidence="4 5" key="1">
    <citation type="submission" date="2018-10" db="EMBL/GenBank/DDBJ databases">
        <title>Genomic Encyclopedia of Archaeal and Bacterial Type Strains, Phase II (KMG-II): from individual species to whole genera.</title>
        <authorList>
            <person name="Goeker M."/>
        </authorList>
    </citation>
    <scope>NUCLEOTIDE SEQUENCE [LARGE SCALE GENOMIC DNA]</scope>
    <source>
        <strain evidence="4 5">DSM 25217</strain>
    </source>
</reference>
<dbReference type="EMBL" id="REFR01000009">
    <property type="protein sequence ID" value="RMB12084.1"/>
    <property type="molecule type" value="Genomic_DNA"/>
</dbReference>
<dbReference type="InterPro" id="IPR036188">
    <property type="entry name" value="FAD/NAD-bd_sf"/>
</dbReference>
<name>A0A3M0CRA2_9PROT</name>
<feature type="domain" description="SoxA A3" evidence="3">
    <location>
        <begin position="506"/>
        <end position="579"/>
    </location>
</feature>
<dbReference type="InterPro" id="IPR042204">
    <property type="entry name" value="2Fe-2S-bd_N"/>
</dbReference>
<dbReference type="InterPro" id="IPR041854">
    <property type="entry name" value="BFD-like_2Fe2S-bd_dom_sf"/>
</dbReference>
<evidence type="ECO:0000313" key="4">
    <source>
        <dbReference type="EMBL" id="RMB12084.1"/>
    </source>
</evidence>
<dbReference type="PANTHER" id="PTHR42949">
    <property type="entry name" value="ANAEROBIC GLYCEROL-3-PHOSPHATE DEHYDROGENASE SUBUNIT B"/>
    <property type="match status" value="1"/>
</dbReference>
<accession>A0A3M0CRA2</accession>
<dbReference type="Gene3D" id="3.50.50.60">
    <property type="entry name" value="FAD/NAD(P)-binding domain"/>
    <property type="match status" value="2"/>
</dbReference>
<dbReference type="RefSeq" id="WP_121937294.1">
    <property type="nucleotide sequence ID" value="NZ_REFR01000009.1"/>
</dbReference>
<feature type="domain" description="FAD/NAD(P)-binding" evidence="2">
    <location>
        <begin position="120"/>
        <end position="440"/>
    </location>
</feature>
<evidence type="ECO:0000256" key="1">
    <source>
        <dbReference type="ARBA" id="ARBA00023002"/>
    </source>
</evidence>
<dbReference type="SUPFAM" id="SSF51905">
    <property type="entry name" value="FAD/NAD(P)-binding domain"/>
    <property type="match status" value="1"/>
</dbReference>